<organism evidence="2 3">
    <name type="scientific">Uliginosibacterium aquaticum</name>
    <dbReference type="NCBI Taxonomy" id="2731212"/>
    <lineage>
        <taxon>Bacteria</taxon>
        <taxon>Pseudomonadati</taxon>
        <taxon>Pseudomonadota</taxon>
        <taxon>Betaproteobacteria</taxon>
        <taxon>Rhodocyclales</taxon>
        <taxon>Zoogloeaceae</taxon>
        <taxon>Uliginosibacterium</taxon>
    </lineage>
</organism>
<evidence type="ECO:0000313" key="3">
    <source>
        <dbReference type="Proteomes" id="UP000778523"/>
    </source>
</evidence>
<keyword evidence="1" id="KW-0472">Membrane</keyword>
<accession>A0ABX2IH69</accession>
<evidence type="ECO:0000313" key="2">
    <source>
        <dbReference type="EMBL" id="NSL56076.1"/>
    </source>
</evidence>
<protein>
    <submittedName>
        <fullName evidence="2">Uncharacterized protein</fullName>
    </submittedName>
</protein>
<name>A0ABX2IH69_9RHOO</name>
<keyword evidence="3" id="KW-1185">Reference proteome</keyword>
<comment type="caution">
    <text evidence="2">The sequence shown here is derived from an EMBL/GenBank/DDBJ whole genome shotgun (WGS) entry which is preliminary data.</text>
</comment>
<reference evidence="2 3" key="1">
    <citation type="submission" date="2020-06" db="EMBL/GenBank/DDBJ databases">
        <title>Draft genome of Uliginosibacterium sp. IMCC34675.</title>
        <authorList>
            <person name="Song J."/>
        </authorList>
    </citation>
    <scope>NUCLEOTIDE SEQUENCE [LARGE SCALE GENOMIC DNA]</scope>
    <source>
        <strain evidence="2 3">IMCC34675</strain>
    </source>
</reference>
<evidence type="ECO:0000256" key="1">
    <source>
        <dbReference type="SAM" id="Phobius"/>
    </source>
</evidence>
<gene>
    <name evidence="2" type="ORF">HJ583_013635</name>
</gene>
<dbReference type="RefSeq" id="WP_170022424.1">
    <property type="nucleotide sequence ID" value="NZ_JABCSC020000003.1"/>
</dbReference>
<dbReference type="Proteomes" id="UP000778523">
    <property type="component" value="Unassembled WGS sequence"/>
</dbReference>
<keyword evidence="1" id="KW-1133">Transmembrane helix</keyword>
<feature type="transmembrane region" description="Helical" evidence="1">
    <location>
        <begin position="44"/>
        <end position="68"/>
    </location>
</feature>
<keyword evidence="1" id="KW-0812">Transmembrane</keyword>
<sequence>MPLGRISEALIGGVAEFVGEIVLRWPGRKLCQHFRRDTELESPWAFWAGLGFWLATMGSAWLIHALLWR</sequence>
<proteinExistence type="predicted"/>
<dbReference type="EMBL" id="JABCSC020000003">
    <property type="protein sequence ID" value="NSL56076.1"/>
    <property type="molecule type" value="Genomic_DNA"/>
</dbReference>